<feature type="transmembrane region" description="Helical" evidence="9">
    <location>
        <begin position="50"/>
        <end position="72"/>
    </location>
</feature>
<evidence type="ECO:0000259" key="10">
    <source>
        <dbReference type="Pfam" id="PF04290"/>
    </source>
</evidence>
<sequence length="177" mass="19786">MKQVVIRTMSGITKINKAMVWVIGTLIAFVSILLFFDVLMRYFFNAPTVWAFDLSTWSTGIIAFGLGGYALAMGHHVRVDVFFENYSRKQKSVVDLVGMALLFVMAVTLIWVGMDYVIHYYQVGAMSSGGMEMPLWIQWLIVPIGGALIGLQGLVRSINNIHIIVTGEDLYNAEEGR</sequence>
<keyword evidence="6 9" id="KW-1133">Transmembrane helix</keyword>
<keyword evidence="2" id="KW-0813">Transport</keyword>
<feature type="transmembrane region" description="Helical" evidence="9">
    <location>
        <begin position="20"/>
        <end position="44"/>
    </location>
</feature>
<dbReference type="InterPro" id="IPR007387">
    <property type="entry name" value="TRAP_DctQ"/>
</dbReference>
<dbReference type="Pfam" id="PF04290">
    <property type="entry name" value="DctQ"/>
    <property type="match status" value="1"/>
</dbReference>
<comment type="subcellular location">
    <subcellularLocation>
        <location evidence="1">Cell inner membrane</location>
        <topology evidence="1">Multi-pass membrane protein</topology>
    </subcellularLocation>
</comment>
<feature type="transmembrane region" description="Helical" evidence="9">
    <location>
        <begin position="134"/>
        <end position="155"/>
    </location>
</feature>
<dbReference type="PANTHER" id="PTHR35011">
    <property type="entry name" value="2,3-DIKETO-L-GULONATE TRAP TRANSPORTER SMALL PERMEASE PROTEIN YIAM"/>
    <property type="match status" value="1"/>
</dbReference>
<dbReference type="OrthoDB" id="63744at2"/>
<proteinExistence type="inferred from homology"/>
<feature type="domain" description="Tripartite ATP-independent periplasmic transporters DctQ component" evidence="10">
    <location>
        <begin position="32"/>
        <end position="159"/>
    </location>
</feature>
<evidence type="ECO:0000256" key="4">
    <source>
        <dbReference type="ARBA" id="ARBA00022519"/>
    </source>
</evidence>
<comment type="similarity">
    <text evidence="8">Belongs to the TRAP transporter small permease family.</text>
</comment>
<organism evidence="11 12">
    <name type="scientific">Salicibibacter halophilus</name>
    <dbReference type="NCBI Taxonomy" id="2502791"/>
    <lineage>
        <taxon>Bacteria</taxon>
        <taxon>Bacillati</taxon>
        <taxon>Bacillota</taxon>
        <taxon>Bacilli</taxon>
        <taxon>Bacillales</taxon>
        <taxon>Bacillaceae</taxon>
        <taxon>Salicibibacter</taxon>
    </lineage>
</organism>
<evidence type="ECO:0000256" key="1">
    <source>
        <dbReference type="ARBA" id="ARBA00004429"/>
    </source>
</evidence>
<dbReference type="GO" id="GO:0005886">
    <property type="term" value="C:plasma membrane"/>
    <property type="evidence" value="ECO:0007669"/>
    <property type="project" value="UniProtKB-SubCell"/>
</dbReference>
<evidence type="ECO:0000256" key="9">
    <source>
        <dbReference type="SAM" id="Phobius"/>
    </source>
</evidence>
<dbReference type="KEGG" id="sale:EPH95_04450"/>
<keyword evidence="5 9" id="KW-0812">Transmembrane</keyword>
<dbReference type="EMBL" id="CP035485">
    <property type="protein sequence ID" value="QDI90521.1"/>
    <property type="molecule type" value="Genomic_DNA"/>
</dbReference>
<evidence type="ECO:0000256" key="8">
    <source>
        <dbReference type="ARBA" id="ARBA00038436"/>
    </source>
</evidence>
<evidence type="ECO:0000313" key="12">
    <source>
        <dbReference type="Proteomes" id="UP000319756"/>
    </source>
</evidence>
<dbReference type="AlphaFoldDB" id="A0A514LGX1"/>
<keyword evidence="7 9" id="KW-0472">Membrane</keyword>
<protein>
    <submittedName>
        <fullName evidence="11">TRAP transporter small permease subunit</fullName>
    </submittedName>
</protein>
<evidence type="ECO:0000256" key="6">
    <source>
        <dbReference type="ARBA" id="ARBA00022989"/>
    </source>
</evidence>
<gene>
    <name evidence="11" type="ORF">EPH95_04450</name>
</gene>
<evidence type="ECO:0000256" key="7">
    <source>
        <dbReference type="ARBA" id="ARBA00023136"/>
    </source>
</evidence>
<evidence type="ECO:0000256" key="5">
    <source>
        <dbReference type="ARBA" id="ARBA00022692"/>
    </source>
</evidence>
<evidence type="ECO:0000256" key="3">
    <source>
        <dbReference type="ARBA" id="ARBA00022475"/>
    </source>
</evidence>
<evidence type="ECO:0000256" key="2">
    <source>
        <dbReference type="ARBA" id="ARBA00022448"/>
    </source>
</evidence>
<accession>A0A514LGX1</accession>
<feature type="transmembrane region" description="Helical" evidence="9">
    <location>
        <begin position="93"/>
        <end position="114"/>
    </location>
</feature>
<reference evidence="12" key="1">
    <citation type="submission" date="2019-01" db="EMBL/GenBank/DDBJ databases">
        <title>Genomic analysis of Salicibibacter sp. NKC3-5.</title>
        <authorList>
            <person name="Oh Y.J."/>
        </authorList>
    </citation>
    <scope>NUCLEOTIDE SEQUENCE [LARGE SCALE GENOMIC DNA]</scope>
    <source>
        <strain evidence="12">NKC3-5</strain>
    </source>
</reference>
<dbReference type="Proteomes" id="UP000319756">
    <property type="component" value="Chromosome"/>
</dbReference>
<keyword evidence="12" id="KW-1185">Reference proteome</keyword>
<evidence type="ECO:0000313" key="11">
    <source>
        <dbReference type="EMBL" id="QDI90521.1"/>
    </source>
</evidence>
<keyword evidence="3" id="KW-1003">Cell membrane</keyword>
<name>A0A514LGX1_9BACI</name>
<dbReference type="RefSeq" id="WP_142087696.1">
    <property type="nucleotide sequence ID" value="NZ_CP035485.1"/>
</dbReference>
<keyword evidence="4" id="KW-0997">Cell inner membrane</keyword>
<dbReference type="InterPro" id="IPR055348">
    <property type="entry name" value="DctQ"/>
</dbReference>